<keyword evidence="3" id="KW-1185">Reference proteome</keyword>
<name>A0A7M2Y8A4_9FLAO</name>
<protein>
    <submittedName>
        <fullName evidence="2">Uncharacterized protein</fullName>
    </submittedName>
</protein>
<proteinExistence type="predicted"/>
<dbReference type="Proteomes" id="UP000594195">
    <property type="component" value="Chromosome"/>
</dbReference>
<dbReference type="EMBL" id="CP040442">
    <property type="protein sequence ID" value="QOW10330.1"/>
    <property type="molecule type" value="Genomic_DNA"/>
</dbReference>
<reference evidence="2 3" key="1">
    <citation type="submission" date="2019-05" db="EMBL/GenBank/DDBJ databases">
        <title>Chryseobacterium sp. isolated from King George Island, maritime Antarctica.</title>
        <authorList>
            <person name="Peng X."/>
        </authorList>
    </citation>
    <scope>NUCLEOTIDE SEQUENCE [LARGE SCALE GENOMIC DNA]</scope>
    <source>
        <strain evidence="2 3">7-3A</strain>
    </source>
</reference>
<feature type="region of interest" description="Disordered" evidence="1">
    <location>
        <begin position="94"/>
        <end position="132"/>
    </location>
</feature>
<gene>
    <name evidence="2" type="ORF">Q73A0000_08105</name>
</gene>
<feature type="compositionally biased region" description="Basic and acidic residues" evidence="1">
    <location>
        <begin position="101"/>
        <end position="132"/>
    </location>
</feature>
<organism evidence="2 3">
    <name type="scientific">Kaistella flava</name>
    <name type="common">ex Peng et al. 2021</name>
    <dbReference type="NCBI Taxonomy" id="2038776"/>
    <lineage>
        <taxon>Bacteria</taxon>
        <taxon>Pseudomonadati</taxon>
        <taxon>Bacteroidota</taxon>
        <taxon>Flavobacteriia</taxon>
        <taxon>Flavobacteriales</taxon>
        <taxon>Weeksellaceae</taxon>
        <taxon>Chryseobacterium group</taxon>
        <taxon>Kaistella</taxon>
    </lineage>
</organism>
<sequence>MKNIFKILLGTGLAIALNSCGTVQDPYGNNRPGNVVIYRSNDGVVYRRGEIYRDRNGNVYQNGRIIRSGDIYGRPGIIPGNRNSTAYYPNQYRADQFKNNNRNDRWKNDDHHDRMNRNHNKDKNDKYRGHND</sequence>
<dbReference type="AlphaFoldDB" id="A0A7M2Y8A4"/>
<evidence type="ECO:0000256" key="1">
    <source>
        <dbReference type="SAM" id="MobiDB-lite"/>
    </source>
</evidence>
<dbReference type="RefSeq" id="WP_193813559.1">
    <property type="nucleotide sequence ID" value="NZ_CP040442.1"/>
</dbReference>
<evidence type="ECO:0000313" key="3">
    <source>
        <dbReference type="Proteomes" id="UP000594195"/>
    </source>
</evidence>
<accession>A0A7M2Y8A4</accession>
<dbReference type="KEGG" id="kfa:Q73A0000_08105"/>
<evidence type="ECO:0000313" key="2">
    <source>
        <dbReference type="EMBL" id="QOW10330.1"/>
    </source>
</evidence>